<dbReference type="AlphaFoldDB" id="A0AAV4GLW7"/>
<organism evidence="2 3">
    <name type="scientific">Elysia marginata</name>
    <dbReference type="NCBI Taxonomy" id="1093978"/>
    <lineage>
        <taxon>Eukaryota</taxon>
        <taxon>Metazoa</taxon>
        <taxon>Spiralia</taxon>
        <taxon>Lophotrochozoa</taxon>
        <taxon>Mollusca</taxon>
        <taxon>Gastropoda</taxon>
        <taxon>Heterobranchia</taxon>
        <taxon>Euthyneura</taxon>
        <taxon>Panpulmonata</taxon>
        <taxon>Sacoglossa</taxon>
        <taxon>Placobranchoidea</taxon>
        <taxon>Plakobranchidae</taxon>
        <taxon>Elysia</taxon>
    </lineage>
</organism>
<feature type="compositionally biased region" description="Low complexity" evidence="1">
    <location>
        <begin position="19"/>
        <end position="28"/>
    </location>
</feature>
<dbReference type="EMBL" id="BMAT01005044">
    <property type="protein sequence ID" value="GFR86026.1"/>
    <property type="molecule type" value="Genomic_DNA"/>
</dbReference>
<proteinExistence type="predicted"/>
<comment type="caution">
    <text evidence="2">The sequence shown here is derived from an EMBL/GenBank/DDBJ whole genome shotgun (WGS) entry which is preliminary data.</text>
</comment>
<sequence length="193" mass="21941">MARPLHSLRVKLLASTSSPQQPWQHLLHQPPPTYERRPPPLKPPSTNQRFEIYRQDNSKWAVTSESSIALTPHSVASRCQYHLQDPDDFSHQVCQEVVSSPLFCSTPTRFPYGRVLFQLCVKMPLTVANSQPSGRASRACCGYYLFINLTAALSSRCPTRDVSKHRHRHPNLQSGTRLETHKTYTDPPRPSLT</sequence>
<keyword evidence="3" id="KW-1185">Reference proteome</keyword>
<dbReference type="Proteomes" id="UP000762676">
    <property type="component" value="Unassembled WGS sequence"/>
</dbReference>
<gene>
    <name evidence="2" type="ORF">ElyMa_002456000</name>
</gene>
<accession>A0AAV4GLW7</accession>
<evidence type="ECO:0000313" key="3">
    <source>
        <dbReference type="Proteomes" id="UP000762676"/>
    </source>
</evidence>
<evidence type="ECO:0000313" key="2">
    <source>
        <dbReference type="EMBL" id="GFR86026.1"/>
    </source>
</evidence>
<feature type="region of interest" description="Disordered" evidence="1">
    <location>
        <begin position="161"/>
        <end position="193"/>
    </location>
</feature>
<evidence type="ECO:0000256" key="1">
    <source>
        <dbReference type="SAM" id="MobiDB-lite"/>
    </source>
</evidence>
<protein>
    <submittedName>
        <fullName evidence="2">Uncharacterized protein</fullName>
    </submittedName>
</protein>
<reference evidence="2 3" key="1">
    <citation type="journal article" date="2021" name="Elife">
        <title>Chloroplast acquisition without the gene transfer in kleptoplastic sea slugs, Plakobranchus ocellatus.</title>
        <authorList>
            <person name="Maeda T."/>
            <person name="Takahashi S."/>
            <person name="Yoshida T."/>
            <person name="Shimamura S."/>
            <person name="Takaki Y."/>
            <person name="Nagai Y."/>
            <person name="Toyoda A."/>
            <person name="Suzuki Y."/>
            <person name="Arimoto A."/>
            <person name="Ishii H."/>
            <person name="Satoh N."/>
            <person name="Nishiyama T."/>
            <person name="Hasebe M."/>
            <person name="Maruyama T."/>
            <person name="Minagawa J."/>
            <person name="Obokata J."/>
            <person name="Shigenobu S."/>
        </authorList>
    </citation>
    <scope>NUCLEOTIDE SEQUENCE [LARGE SCALE GENOMIC DNA]</scope>
</reference>
<feature type="region of interest" description="Disordered" evidence="1">
    <location>
        <begin position="16"/>
        <end position="45"/>
    </location>
</feature>
<name>A0AAV4GLW7_9GAST</name>